<feature type="domain" description="Glycosyl transferase family 1" evidence="2">
    <location>
        <begin position="194"/>
        <end position="352"/>
    </location>
</feature>
<organism evidence="4 5">
    <name type="scientific">Pegethrix bostrychoides GSE-TBD4-15B</name>
    <dbReference type="NCBI Taxonomy" id="2839662"/>
    <lineage>
        <taxon>Bacteria</taxon>
        <taxon>Bacillati</taxon>
        <taxon>Cyanobacteriota</taxon>
        <taxon>Cyanophyceae</taxon>
        <taxon>Oculatellales</taxon>
        <taxon>Oculatellaceae</taxon>
        <taxon>Pegethrix</taxon>
    </lineage>
</organism>
<dbReference type="EMBL" id="JAHHHV010000001">
    <property type="protein sequence ID" value="MBW4463827.1"/>
    <property type="molecule type" value="Genomic_DNA"/>
</dbReference>
<dbReference type="InterPro" id="IPR001296">
    <property type="entry name" value="Glyco_trans_1"/>
</dbReference>
<evidence type="ECO:0000313" key="5">
    <source>
        <dbReference type="Proteomes" id="UP000707356"/>
    </source>
</evidence>
<proteinExistence type="predicted"/>
<dbReference type="FunFam" id="3.40.50.2000:FF:000119">
    <property type="entry name" value="Glycosyl transferase group 1"/>
    <property type="match status" value="1"/>
</dbReference>
<reference evidence="4" key="2">
    <citation type="journal article" date="2022" name="Microbiol. Resour. Announc.">
        <title>Metagenome Sequencing to Explore Phylogenomics of Terrestrial Cyanobacteria.</title>
        <authorList>
            <person name="Ward R.D."/>
            <person name="Stajich J.E."/>
            <person name="Johansen J.R."/>
            <person name="Huntemann M."/>
            <person name="Clum A."/>
            <person name="Foster B."/>
            <person name="Foster B."/>
            <person name="Roux S."/>
            <person name="Palaniappan K."/>
            <person name="Varghese N."/>
            <person name="Mukherjee S."/>
            <person name="Reddy T.B.K."/>
            <person name="Daum C."/>
            <person name="Copeland A."/>
            <person name="Chen I.A."/>
            <person name="Ivanova N.N."/>
            <person name="Kyrpides N.C."/>
            <person name="Shapiro N."/>
            <person name="Eloe-Fadrosh E.A."/>
            <person name="Pietrasiak N."/>
        </authorList>
    </citation>
    <scope>NUCLEOTIDE SEQUENCE</scope>
    <source>
        <strain evidence="4">GSE-TBD4-15B</strain>
    </source>
</reference>
<dbReference type="Pfam" id="PF00534">
    <property type="entry name" value="Glycos_transf_1"/>
    <property type="match status" value="1"/>
</dbReference>
<dbReference type="InterPro" id="IPR028098">
    <property type="entry name" value="Glyco_trans_4-like_N"/>
</dbReference>
<feature type="domain" description="Glycosyltransferase subfamily 4-like N-terminal" evidence="3">
    <location>
        <begin position="92"/>
        <end position="171"/>
    </location>
</feature>
<dbReference type="Pfam" id="PF13439">
    <property type="entry name" value="Glyco_transf_4"/>
    <property type="match status" value="1"/>
</dbReference>
<comment type="caution">
    <text evidence="4">The sequence shown here is derived from an EMBL/GenBank/DDBJ whole genome shotgun (WGS) entry which is preliminary data.</text>
</comment>
<protein>
    <submittedName>
        <fullName evidence="4">Glycosyltransferase family 4 protein</fullName>
    </submittedName>
</protein>
<dbReference type="CDD" id="cd03809">
    <property type="entry name" value="GT4_MtfB-like"/>
    <property type="match status" value="1"/>
</dbReference>
<dbReference type="Proteomes" id="UP000707356">
    <property type="component" value="Unassembled WGS sequence"/>
</dbReference>
<evidence type="ECO:0000313" key="4">
    <source>
        <dbReference type="EMBL" id="MBW4463827.1"/>
    </source>
</evidence>
<dbReference type="SUPFAM" id="SSF53756">
    <property type="entry name" value="UDP-Glycosyltransferase/glycogen phosphorylase"/>
    <property type="match status" value="1"/>
</dbReference>
<reference evidence="4" key="1">
    <citation type="submission" date="2021-05" db="EMBL/GenBank/DDBJ databases">
        <authorList>
            <person name="Pietrasiak N."/>
            <person name="Ward R."/>
            <person name="Stajich J.E."/>
            <person name="Kurbessoian T."/>
        </authorList>
    </citation>
    <scope>NUCLEOTIDE SEQUENCE</scope>
    <source>
        <strain evidence="4">GSE-TBD4-15B</strain>
    </source>
</reference>
<accession>A0A951P6U3</accession>
<sequence length="378" mass="41761">MASGLTINLAFVGQKPTGLATYAINLIPELKLPETTLLASPSFLSHSDAGQAYREVPDNLTYEQGKLGHLRRMLWTQLQLPSLCAEASLLFSPVPEAPLGLRCRSVVMVHDLIPLRFPRFTSPLTQYFRFYVPQVLRQASHIICNSQATAEDIVEFYQIPAAKITPIPLAHDARHFQVLKPQPFNSQPSKSQPSKSQPEPHRPYFLYVGRHDPYKNLARLIQAFAAVTGEVELWIAGASDPRFTLELQKQAAELGLTHRIRFLDYVSYDQLPVLLNQALAMVYPSLWEGFGFPVLEAMACGAPVITSNLSSLPEVAGDAAMLVDPFEVAALTDAMQQITESTALQTQMRAAGLARAAQFSWSKTAAATGELLSQYLRL</sequence>
<dbReference type="PANTHER" id="PTHR46401">
    <property type="entry name" value="GLYCOSYLTRANSFERASE WBBK-RELATED"/>
    <property type="match status" value="1"/>
</dbReference>
<evidence type="ECO:0000259" key="2">
    <source>
        <dbReference type="Pfam" id="PF00534"/>
    </source>
</evidence>
<evidence type="ECO:0000259" key="3">
    <source>
        <dbReference type="Pfam" id="PF13439"/>
    </source>
</evidence>
<keyword evidence="1" id="KW-0808">Transferase</keyword>
<dbReference type="GO" id="GO:0009103">
    <property type="term" value="P:lipopolysaccharide biosynthetic process"/>
    <property type="evidence" value="ECO:0007669"/>
    <property type="project" value="TreeGrafter"/>
</dbReference>
<gene>
    <name evidence="4" type="ORF">KME07_00095</name>
</gene>
<evidence type="ECO:0000256" key="1">
    <source>
        <dbReference type="ARBA" id="ARBA00022679"/>
    </source>
</evidence>
<name>A0A951P6U3_9CYAN</name>
<dbReference type="AlphaFoldDB" id="A0A951P6U3"/>
<dbReference type="PANTHER" id="PTHR46401:SF2">
    <property type="entry name" value="GLYCOSYLTRANSFERASE WBBK-RELATED"/>
    <property type="match status" value="1"/>
</dbReference>
<dbReference type="GO" id="GO:0016757">
    <property type="term" value="F:glycosyltransferase activity"/>
    <property type="evidence" value="ECO:0007669"/>
    <property type="project" value="InterPro"/>
</dbReference>
<dbReference type="Gene3D" id="3.40.50.2000">
    <property type="entry name" value="Glycogen Phosphorylase B"/>
    <property type="match status" value="2"/>
</dbReference>